<evidence type="ECO:0000256" key="1">
    <source>
        <dbReference type="ARBA" id="ARBA00009627"/>
    </source>
</evidence>
<dbReference type="Pfam" id="PF10075">
    <property type="entry name" value="CSN8_PSD8_EIF3K"/>
    <property type="match status" value="1"/>
</dbReference>
<sequence length="290" mass="32826">MVAPAGHPPSGKPPGSPASPTLGSGKQLGELYNKLSENWNAKGGPNLKECERLLDEGKVLLTAHAFLPTTYDESNKQSLLIARDILEIGTLWSVSVRDIPSFERYMAQLKSYYMDYDQLSESTYKYQLLGLNLLCLLSQNRVAEFHTELELLPLNEVKGNVYLRHPVSMEQYLMEGNYNKLFLTKSNVPAPSYSFFVDILLETGRKEIALCMEKAYDWMDVSEAAVMLFLKGVPEVKQFAQHRGWRIGKRNGKETFEFGVADDKKEVEVYPADQLAKTAIEYARELEQIV</sequence>
<dbReference type="EMBL" id="OB660235">
    <property type="protein sequence ID" value="CAD7223659.1"/>
    <property type="molecule type" value="Genomic_DNA"/>
</dbReference>
<dbReference type="AlphaFoldDB" id="A0A7R8W2M1"/>
<reference evidence="7" key="1">
    <citation type="submission" date="2020-11" db="EMBL/GenBank/DDBJ databases">
        <authorList>
            <person name="Tran Van P."/>
        </authorList>
    </citation>
    <scope>NUCLEOTIDE SEQUENCE</scope>
</reference>
<protein>
    <recommendedName>
        <fullName evidence="2">26S proteasome non-ATPase regulatory subunit 8</fullName>
    </recommendedName>
    <alternativeName>
        <fullName evidence="5">26S proteasome regulatory subunit RPN12</fullName>
    </alternativeName>
</protein>
<feature type="region of interest" description="Disordered" evidence="6">
    <location>
        <begin position="1"/>
        <end position="24"/>
    </location>
</feature>
<comment type="subunit">
    <text evidence="4">Component of the 19S proteasome regulatory particle complex. The 26S proteasome consists of a 20S core particle (CP) and two 19S regulatory subunits (RP). The regulatory particle is made of a lid composed of 9 subunits including PSMD8, a base containing 6 ATPases and few additional components. Interacts with DDI2. Interacts with TASOR.</text>
</comment>
<dbReference type="InterPro" id="IPR033464">
    <property type="entry name" value="CSN8_PSD8_EIF3K"/>
</dbReference>
<evidence type="ECO:0000256" key="5">
    <source>
        <dbReference type="ARBA" id="ARBA00078986"/>
    </source>
</evidence>
<dbReference type="GO" id="GO:0008541">
    <property type="term" value="C:proteasome regulatory particle, lid subcomplex"/>
    <property type="evidence" value="ECO:0007669"/>
    <property type="project" value="TreeGrafter"/>
</dbReference>
<evidence type="ECO:0000313" key="7">
    <source>
        <dbReference type="EMBL" id="CAD7223659.1"/>
    </source>
</evidence>
<dbReference type="InterPro" id="IPR006746">
    <property type="entry name" value="26S_Psome_Rpn12"/>
</dbReference>
<accession>A0A7R8W2M1</accession>
<feature type="compositionally biased region" description="Pro residues" evidence="6">
    <location>
        <begin position="1"/>
        <end position="17"/>
    </location>
</feature>
<dbReference type="PROSITE" id="PS50250">
    <property type="entry name" value="PCI"/>
    <property type="match status" value="1"/>
</dbReference>
<evidence type="ECO:0000256" key="4">
    <source>
        <dbReference type="ARBA" id="ARBA00062283"/>
    </source>
</evidence>
<dbReference type="FunFam" id="1.25.40.990:FF:000001">
    <property type="entry name" value="26S proteasome non-ATPase regulatory subunit"/>
    <property type="match status" value="1"/>
</dbReference>
<proteinExistence type="inferred from homology"/>
<dbReference type="GO" id="GO:0005634">
    <property type="term" value="C:nucleus"/>
    <property type="evidence" value="ECO:0007669"/>
    <property type="project" value="TreeGrafter"/>
</dbReference>
<comment type="similarity">
    <text evidence="1">Belongs to the proteasome subunit S14 family.</text>
</comment>
<dbReference type="OrthoDB" id="409122at2759"/>
<evidence type="ECO:0000256" key="3">
    <source>
        <dbReference type="ARBA" id="ARBA00022942"/>
    </source>
</evidence>
<dbReference type="InterPro" id="IPR000717">
    <property type="entry name" value="PCI_dom"/>
</dbReference>
<dbReference type="PANTHER" id="PTHR12387">
    <property type="entry name" value="26S PROTEASOME NON-ATPASE REGULATORY SUBUNIT 8"/>
    <property type="match status" value="1"/>
</dbReference>
<dbReference type="GO" id="GO:0043161">
    <property type="term" value="P:proteasome-mediated ubiquitin-dependent protein catabolic process"/>
    <property type="evidence" value="ECO:0007669"/>
    <property type="project" value="TreeGrafter"/>
</dbReference>
<dbReference type="Gene3D" id="1.25.40.990">
    <property type="match status" value="1"/>
</dbReference>
<evidence type="ECO:0000256" key="6">
    <source>
        <dbReference type="SAM" id="MobiDB-lite"/>
    </source>
</evidence>
<name>A0A7R8W2M1_9CRUS</name>
<organism evidence="7">
    <name type="scientific">Cyprideis torosa</name>
    <dbReference type="NCBI Taxonomy" id="163714"/>
    <lineage>
        <taxon>Eukaryota</taxon>
        <taxon>Metazoa</taxon>
        <taxon>Ecdysozoa</taxon>
        <taxon>Arthropoda</taxon>
        <taxon>Crustacea</taxon>
        <taxon>Oligostraca</taxon>
        <taxon>Ostracoda</taxon>
        <taxon>Podocopa</taxon>
        <taxon>Podocopida</taxon>
        <taxon>Cytherocopina</taxon>
        <taxon>Cytheroidea</taxon>
        <taxon>Cytherideidae</taxon>
        <taxon>Cyprideis</taxon>
    </lineage>
</organism>
<dbReference type="GO" id="GO:0005829">
    <property type="term" value="C:cytosol"/>
    <property type="evidence" value="ECO:0007669"/>
    <property type="project" value="TreeGrafter"/>
</dbReference>
<dbReference type="PANTHER" id="PTHR12387:SF0">
    <property type="entry name" value="26S PROTEASOME NON-ATPASE REGULATORY SUBUNIT 8"/>
    <property type="match status" value="1"/>
</dbReference>
<keyword evidence="3" id="KW-0647">Proteasome</keyword>
<gene>
    <name evidence="7" type="ORF">CTOB1V02_LOCUS1639</name>
</gene>
<evidence type="ECO:0000256" key="2">
    <source>
        <dbReference type="ARBA" id="ARBA00014939"/>
    </source>
</evidence>